<comment type="similarity">
    <text evidence="1">Belongs to the glycosyltransferase 32 family.</text>
</comment>
<dbReference type="OrthoDB" id="411251at2759"/>
<evidence type="ECO:0000313" key="5">
    <source>
        <dbReference type="Proteomes" id="UP000000689"/>
    </source>
</evidence>
<dbReference type="Proteomes" id="UP000000689">
    <property type="component" value="Chromosome 3"/>
</dbReference>
<dbReference type="GO" id="GO:0000009">
    <property type="term" value="F:alpha-1,6-mannosyltransferase activity"/>
    <property type="evidence" value="ECO:0007669"/>
    <property type="project" value="InterPro"/>
</dbReference>
<accession>G0W803</accession>
<keyword evidence="5" id="KW-1185">Reference proteome</keyword>
<dbReference type="Gene3D" id="3.90.550.20">
    <property type="match status" value="1"/>
</dbReference>
<reference evidence="4 5" key="1">
    <citation type="journal article" date="2011" name="Proc. Natl. Acad. Sci. U.S.A.">
        <title>Evolutionary erosion of yeast sex chromosomes by mating-type switching accidents.</title>
        <authorList>
            <person name="Gordon J.L."/>
            <person name="Armisen D."/>
            <person name="Proux-Wera E."/>
            <person name="Oheigeartaigh S.S."/>
            <person name="Byrne K.P."/>
            <person name="Wolfe K.H."/>
        </authorList>
    </citation>
    <scope>NUCLEOTIDE SEQUENCE [LARGE SCALE GENOMIC DNA]</scope>
    <source>
        <strain evidence="5">ATCC 10597 / BCRC 20456 / CBS 421 / NBRC 0211 / NRRL Y-12639</strain>
    </source>
</reference>
<dbReference type="HOGENOM" id="CLU_022381_5_0_1"/>
<dbReference type="RefSeq" id="XP_003669157.1">
    <property type="nucleotide sequence ID" value="XM_003669109.1"/>
</dbReference>
<dbReference type="OMA" id="NTHWEEL"/>
<name>G0W803_NAUDC</name>
<evidence type="ECO:0000256" key="2">
    <source>
        <dbReference type="SAM" id="Coils"/>
    </source>
</evidence>
<evidence type="ECO:0008006" key="6">
    <source>
        <dbReference type="Google" id="ProtNLM"/>
    </source>
</evidence>
<gene>
    <name evidence="4" type="primary">NDAI0C02540</name>
    <name evidence="4" type="ordered locus">NDAI_0C02540</name>
</gene>
<dbReference type="InterPro" id="IPR007577">
    <property type="entry name" value="GlycoTrfase_DXD_sugar-bd_CS"/>
</dbReference>
<dbReference type="InterPro" id="IPR039367">
    <property type="entry name" value="Och1-like"/>
</dbReference>
<sequence length="394" mass="45710">MTKVRLSKTNNKWKRSLWILAAITLVSISLYTFFPQSKGNDLQYTLRNLPNEITNAVTINNQQQKILGSEEIIRKFETLIEELNQENERQAKKFEKQHKTLEKKINLLKPISKDSPLSARLATRFPYKPKSKFPAFIWQTSSASMASSSTPSKNSQKWIDKNPGFVYEIVNPSFAEKLIKYYFNNMPEIWETYMKFPKGSSNQMNFVKYLVLLVHGGTYCDKDTIPQQPIPNWIPEATNPKDIGLLISIRDESLNLNDNDPIRKLQFENSIVHAKQHHPIIRDIIINIVYSTLNKENNSKSHTPRFNTHWEELGLWTDVIFKYFNHHLKKISGTTDQVISWQSLKSLKTPRLIGDILIYPAISFNSPTDSNDRDPLYLASHAITKRQLLQDSHH</sequence>
<dbReference type="SUPFAM" id="SSF53448">
    <property type="entry name" value="Nucleotide-diphospho-sugar transferases"/>
    <property type="match status" value="1"/>
</dbReference>
<dbReference type="GO" id="GO:0000136">
    <property type="term" value="C:mannan polymerase complex"/>
    <property type="evidence" value="ECO:0007669"/>
    <property type="project" value="TreeGrafter"/>
</dbReference>
<keyword evidence="2" id="KW-0175">Coiled coil</keyword>
<dbReference type="KEGG" id="ndi:NDAI_0C02540"/>
<dbReference type="AlphaFoldDB" id="G0W803"/>
<dbReference type="eggNOG" id="ENOG502QW2I">
    <property type="taxonomic scope" value="Eukaryota"/>
</dbReference>
<dbReference type="InterPro" id="IPR029044">
    <property type="entry name" value="Nucleotide-diphossugar_trans"/>
</dbReference>
<keyword evidence="3" id="KW-0812">Transmembrane</keyword>
<feature type="transmembrane region" description="Helical" evidence="3">
    <location>
        <begin position="16"/>
        <end position="34"/>
    </location>
</feature>
<keyword evidence="3" id="KW-0472">Membrane</keyword>
<dbReference type="GeneID" id="11496250"/>
<organism evidence="4 5">
    <name type="scientific">Naumovozyma dairenensis (strain ATCC 10597 / BCRC 20456 / CBS 421 / NBRC 0211 / NRRL Y-12639)</name>
    <name type="common">Saccharomyces dairenensis</name>
    <dbReference type="NCBI Taxonomy" id="1071378"/>
    <lineage>
        <taxon>Eukaryota</taxon>
        <taxon>Fungi</taxon>
        <taxon>Dikarya</taxon>
        <taxon>Ascomycota</taxon>
        <taxon>Saccharomycotina</taxon>
        <taxon>Saccharomycetes</taxon>
        <taxon>Saccharomycetales</taxon>
        <taxon>Saccharomycetaceae</taxon>
        <taxon>Naumovozyma</taxon>
    </lineage>
</organism>
<dbReference type="GO" id="GO:0006487">
    <property type="term" value="P:protein N-linked glycosylation"/>
    <property type="evidence" value="ECO:0007669"/>
    <property type="project" value="TreeGrafter"/>
</dbReference>
<keyword evidence="3" id="KW-1133">Transmembrane helix</keyword>
<dbReference type="EMBL" id="HE580269">
    <property type="protein sequence ID" value="CCD23914.1"/>
    <property type="molecule type" value="Genomic_DNA"/>
</dbReference>
<protein>
    <recommendedName>
        <fullName evidence="6">Alpha-1,6-mannosyltransferase</fullName>
    </recommendedName>
</protein>
<dbReference type="PANTHER" id="PTHR31834:SF11">
    <property type="entry name" value="GLYCOSYLTRANSFERASE HOC1-RELATED"/>
    <property type="match status" value="1"/>
</dbReference>
<feature type="coiled-coil region" evidence="2">
    <location>
        <begin position="66"/>
        <end position="104"/>
    </location>
</feature>
<dbReference type="Pfam" id="PF04488">
    <property type="entry name" value="Gly_transf_sug"/>
    <property type="match status" value="1"/>
</dbReference>
<proteinExistence type="inferred from homology"/>
<evidence type="ECO:0000256" key="1">
    <source>
        <dbReference type="ARBA" id="ARBA00009003"/>
    </source>
</evidence>
<dbReference type="STRING" id="1071378.G0W803"/>
<evidence type="ECO:0000256" key="3">
    <source>
        <dbReference type="SAM" id="Phobius"/>
    </source>
</evidence>
<evidence type="ECO:0000313" key="4">
    <source>
        <dbReference type="EMBL" id="CCD23914.1"/>
    </source>
</evidence>
<dbReference type="PANTHER" id="PTHR31834">
    <property type="entry name" value="INITIATION-SPECIFIC ALPHA-1,6-MANNOSYLTRANSFERASE"/>
    <property type="match status" value="1"/>
</dbReference>